<evidence type="ECO:0000313" key="12">
    <source>
        <dbReference type="EMBL" id="GAA1548385.1"/>
    </source>
</evidence>
<feature type="transmembrane region" description="Helical" evidence="9">
    <location>
        <begin position="1565"/>
        <end position="1588"/>
    </location>
</feature>
<dbReference type="Gene3D" id="3.40.50.1820">
    <property type="entry name" value="alpha/beta hydrolase"/>
    <property type="match status" value="1"/>
</dbReference>
<feature type="domain" description="Major facilitator superfamily (MFS) profile" evidence="11">
    <location>
        <begin position="1410"/>
        <end position="1821"/>
    </location>
</feature>
<feature type="domain" description="Carrier" evidence="10">
    <location>
        <begin position="1044"/>
        <end position="1118"/>
    </location>
</feature>
<dbReference type="SUPFAM" id="SSF56801">
    <property type="entry name" value="Acetyl-CoA synthetase-like"/>
    <property type="match status" value="1"/>
</dbReference>
<evidence type="ECO:0000256" key="5">
    <source>
        <dbReference type="ARBA" id="ARBA00022692"/>
    </source>
</evidence>
<dbReference type="PROSITE" id="PS00455">
    <property type="entry name" value="AMP_BINDING"/>
    <property type="match status" value="1"/>
</dbReference>
<dbReference type="CDD" id="cd06173">
    <property type="entry name" value="MFS_MefA_like"/>
    <property type="match status" value="1"/>
</dbReference>
<evidence type="ECO:0008006" key="14">
    <source>
        <dbReference type="Google" id="ProtNLM"/>
    </source>
</evidence>
<evidence type="ECO:0000256" key="3">
    <source>
        <dbReference type="ARBA" id="ARBA00022450"/>
    </source>
</evidence>
<name>A0ABP4MPN7_9ACTN</name>
<feature type="transmembrane region" description="Helical" evidence="9">
    <location>
        <begin position="1742"/>
        <end position="1766"/>
    </location>
</feature>
<evidence type="ECO:0000256" key="4">
    <source>
        <dbReference type="ARBA" id="ARBA00022553"/>
    </source>
</evidence>
<dbReference type="Pfam" id="PF00975">
    <property type="entry name" value="Thioesterase"/>
    <property type="match status" value="1"/>
</dbReference>
<accession>A0ABP4MPN7</accession>
<feature type="transmembrane region" description="Helical" evidence="9">
    <location>
        <begin position="1476"/>
        <end position="1497"/>
    </location>
</feature>
<dbReference type="PANTHER" id="PTHR45527:SF1">
    <property type="entry name" value="FATTY ACID SYNTHASE"/>
    <property type="match status" value="1"/>
</dbReference>
<evidence type="ECO:0000256" key="1">
    <source>
        <dbReference type="ARBA" id="ARBA00001957"/>
    </source>
</evidence>
<dbReference type="InterPro" id="IPR023213">
    <property type="entry name" value="CAT-like_dom_sf"/>
</dbReference>
<gene>
    <name evidence="12" type="ORF">GCM10009827_080840</name>
</gene>
<dbReference type="PROSITE" id="PS50075">
    <property type="entry name" value="CARRIER"/>
    <property type="match status" value="1"/>
</dbReference>
<dbReference type="Gene3D" id="3.30.300.30">
    <property type="match status" value="1"/>
</dbReference>
<dbReference type="NCBIfam" id="TIGR01733">
    <property type="entry name" value="AA-adenyl-dom"/>
    <property type="match status" value="1"/>
</dbReference>
<reference evidence="13" key="1">
    <citation type="journal article" date="2019" name="Int. J. Syst. Evol. Microbiol.">
        <title>The Global Catalogue of Microorganisms (GCM) 10K type strain sequencing project: providing services to taxonomists for standard genome sequencing and annotation.</title>
        <authorList>
            <consortium name="The Broad Institute Genomics Platform"/>
            <consortium name="The Broad Institute Genome Sequencing Center for Infectious Disease"/>
            <person name="Wu L."/>
            <person name="Ma J."/>
        </authorList>
    </citation>
    <scope>NUCLEOTIDE SEQUENCE [LARGE SCALE GENOMIC DNA]</scope>
    <source>
        <strain evidence="13">JCM 15933</strain>
    </source>
</reference>
<dbReference type="InterPro" id="IPR036259">
    <property type="entry name" value="MFS_trans_sf"/>
</dbReference>
<keyword evidence="13" id="KW-1185">Reference proteome</keyword>
<comment type="cofactor">
    <cofactor evidence="1">
        <name>pantetheine 4'-phosphate</name>
        <dbReference type="ChEBI" id="CHEBI:47942"/>
    </cofactor>
</comment>
<evidence type="ECO:0000256" key="9">
    <source>
        <dbReference type="SAM" id="Phobius"/>
    </source>
</evidence>
<dbReference type="Pfam" id="PF00668">
    <property type="entry name" value="Condensation"/>
    <property type="match status" value="1"/>
</dbReference>
<feature type="transmembrane region" description="Helical" evidence="9">
    <location>
        <begin position="1707"/>
        <end position="1730"/>
    </location>
</feature>
<evidence type="ECO:0000256" key="8">
    <source>
        <dbReference type="SAM" id="MobiDB-lite"/>
    </source>
</evidence>
<feature type="region of interest" description="Disordered" evidence="8">
    <location>
        <begin position="625"/>
        <end position="654"/>
    </location>
</feature>
<dbReference type="InterPro" id="IPR006162">
    <property type="entry name" value="Ppantetheine_attach_site"/>
</dbReference>
<dbReference type="CDD" id="cd19531">
    <property type="entry name" value="LCL_NRPS-like"/>
    <property type="match status" value="1"/>
</dbReference>
<dbReference type="Gene3D" id="1.10.1200.10">
    <property type="entry name" value="ACP-like"/>
    <property type="match status" value="1"/>
</dbReference>
<dbReference type="InterPro" id="IPR001242">
    <property type="entry name" value="Condensation_dom"/>
</dbReference>
<dbReference type="InterPro" id="IPR000873">
    <property type="entry name" value="AMP-dep_synth/lig_dom"/>
</dbReference>
<dbReference type="InterPro" id="IPR001031">
    <property type="entry name" value="Thioesterase"/>
</dbReference>
<keyword evidence="5 9" id="KW-0812">Transmembrane</keyword>
<dbReference type="InterPro" id="IPR009081">
    <property type="entry name" value="PP-bd_ACP"/>
</dbReference>
<keyword evidence="4" id="KW-0597">Phosphoprotein</keyword>
<dbReference type="PROSITE" id="PS50850">
    <property type="entry name" value="MFS"/>
    <property type="match status" value="1"/>
</dbReference>
<evidence type="ECO:0000256" key="7">
    <source>
        <dbReference type="ARBA" id="ARBA00023136"/>
    </source>
</evidence>
<dbReference type="SUPFAM" id="SSF52777">
    <property type="entry name" value="CoA-dependent acyltransferases"/>
    <property type="match status" value="2"/>
</dbReference>
<comment type="caution">
    <text evidence="12">The sequence shown here is derived from an EMBL/GenBank/DDBJ whole genome shotgun (WGS) entry which is preliminary data.</text>
</comment>
<keyword evidence="7 9" id="KW-0472">Membrane</keyword>
<evidence type="ECO:0000259" key="10">
    <source>
        <dbReference type="PROSITE" id="PS50075"/>
    </source>
</evidence>
<dbReference type="Pfam" id="PF00501">
    <property type="entry name" value="AMP-binding"/>
    <property type="match status" value="1"/>
</dbReference>
<evidence type="ECO:0000256" key="2">
    <source>
        <dbReference type="ARBA" id="ARBA00004651"/>
    </source>
</evidence>
<evidence type="ECO:0000256" key="6">
    <source>
        <dbReference type="ARBA" id="ARBA00022989"/>
    </source>
</evidence>
<keyword evidence="3" id="KW-0596">Phosphopantetheine</keyword>
<dbReference type="Gene3D" id="1.20.1250.20">
    <property type="entry name" value="MFS general substrate transporter like domains"/>
    <property type="match status" value="1"/>
</dbReference>
<dbReference type="InterPro" id="IPR011701">
    <property type="entry name" value="MFS"/>
</dbReference>
<dbReference type="Proteomes" id="UP001501470">
    <property type="component" value="Unassembled WGS sequence"/>
</dbReference>
<dbReference type="Pfam" id="PF00550">
    <property type="entry name" value="PP-binding"/>
    <property type="match status" value="1"/>
</dbReference>
<dbReference type="Gene3D" id="3.30.559.30">
    <property type="entry name" value="Nonribosomal peptide synthetase, condensation domain"/>
    <property type="match status" value="1"/>
</dbReference>
<dbReference type="InterPro" id="IPR020806">
    <property type="entry name" value="PKS_PP-bd"/>
</dbReference>
<organism evidence="12 13">
    <name type="scientific">Dactylosporangium maewongense</name>
    <dbReference type="NCBI Taxonomy" id="634393"/>
    <lineage>
        <taxon>Bacteria</taxon>
        <taxon>Bacillati</taxon>
        <taxon>Actinomycetota</taxon>
        <taxon>Actinomycetes</taxon>
        <taxon>Micromonosporales</taxon>
        <taxon>Micromonosporaceae</taxon>
        <taxon>Dactylosporangium</taxon>
    </lineage>
</organism>
<feature type="transmembrane region" description="Helical" evidence="9">
    <location>
        <begin position="1656"/>
        <end position="1675"/>
    </location>
</feature>
<dbReference type="InterPro" id="IPR036736">
    <property type="entry name" value="ACP-like_sf"/>
</dbReference>
<dbReference type="PANTHER" id="PTHR45527">
    <property type="entry name" value="NONRIBOSOMAL PEPTIDE SYNTHETASE"/>
    <property type="match status" value="1"/>
</dbReference>
<dbReference type="InterPro" id="IPR042099">
    <property type="entry name" value="ANL_N_sf"/>
</dbReference>
<dbReference type="InterPro" id="IPR029058">
    <property type="entry name" value="AB_hydrolase_fold"/>
</dbReference>
<protein>
    <recommendedName>
        <fullName evidence="14">Amino acid adenylation domain-containing protein</fullName>
    </recommendedName>
</protein>
<dbReference type="Gene3D" id="3.40.50.12780">
    <property type="entry name" value="N-terminal domain of ligase-like"/>
    <property type="match status" value="1"/>
</dbReference>
<dbReference type="InterPro" id="IPR025110">
    <property type="entry name" value="AMP-bd_C"/>
</dbReference>
<feature type="compositionally biased region" description="Polar residues" evidence="8">
    <location>
        <begin position="633"/>
        <end position="648"/>
    </location>
</feature>
<dbReference type="InterPro" id="IPR045851">
    <property type="entry name" value="AMP-bd_C_sf"/>
</dbReference>
<dbReference type="CDD" id="cd17646">
    <property type="entry name" value="A_NRPS_AB3403-like"/>
    <property type="match status" value="1"/>
</dbReference>
<proteinExistence type="predicted"/>
<dbReference type="Gene3D" id="3.30.559.10">
    <property type="entry name" value="Chloramphenicol acetyltransferase-like domain"/>
    <property type="match status" value="1"/>
</dbReference>
<keyword evidence="6 9" id="KW-1133">Transmembrane helix</keyword>
<dbReference type="Pfam" id="PF07690">
    <property type="entry name" value="MFS_1"/>
    <property type="match status" value="1"/>
</dbReference>
<dbReference type="InterPro" id="IPR020846">
    <property type="entry name" value="MFS_dom"/>
</dbReference>
<dbReference type="Pfam" id="PF13193">
    <property type="entry name" value="AMP-binding_C"/>
    <property type="match status" value="1"/>
</dbReference>
<dbReference type="InterPro" id="IPR010071">
    <property type="entry name" value="AA_adenyl_dom"/>
</dbReference>
<feature type="transmembrane region" description="Helical" evidence="9">
    <location>
        <begin position="1795"/>
        <end position="1817"/>
    </location>
</feature>
<dbReference type="InterPro" id="IPR020845">
    <property type="entry name" value="AMP-binding_CS"/>
</dbReference>
<feature type="transmembrane region" description="Helical" evidence="9">
    <location>
        <begin position="1682"/>
        <end position="1701"/>
    </location>
</feature>
<dbReference type="SUPFAM" id="SSF103473">
    <property type="entry name" value="MFS general substrate transporter"/>
    <property type="match status" value="1"/>
</dbReference>
<feature type="transmembrane region" description="Helical" evidence="9">
    <location>
        <begin position="1503"/>
        <end position="1523"/>
    </location>
</feature>
<dbReference type="Gene3D" id="3.40.50.980">
    <property type="match status" value="1"/>
</dbReference>
<comment type="subcellular location">
    <subcellularLocation>
        <location evidence="2">Cell membrane</location>
        <topology evidence="2">Multi-pass membrane protein</topology>
    </subcellularLocation>
</comment>
<dbReference type="SMART" id="SM00823">
    <property type="entry name" value="PKS_PP"/>
    <property type="match status" value="1"/>
</dbReference>
<evidence type="ECO:0000313" key="13">
    <source>
        <dbReference type="Proteomes" id="UP001501470"/>
    </source>
</evidence>
<dbReference type="PROSITE" id="PS00012">
    <property type="entry name" value="PHOSPHOPANTETHEINE"/>
    <property type="match status" value="1"/>
</dbReference>
<dbReference type="SUPFAM" id="SSF53474">
    <property type="entry name" value="alpha/beta-Hydrolases"/>
    <property type="match status" value="1"/>
</dbReference>
<feature type="transmembrane region" description="Helical" evidence="9">
    <location>
        <begin position="1446"/>
        <end position="1464"/>
    </location>
</feature>
<sequence>MTVDEARQALLAQRLRRRTATRTVPTRPAGTVPPLSFAQERLWFMEQYAPGNRAYLVPVARRIRRPVDADRLAGALRRVVARHEALRTRFPARDDGIPTLVVDEDPAVDLAVVDVADDAAARAAVEAVHARGFDLAAEQPLRAALIRLSPDDAILAMAVHHIAIDGWSVPLLLAELMTAYEGGDLPALPVQYGDYAAWQRDKPAPDVARWAERLDGVEPLALPTDRPRPAELTYAGGSVEFELDAGLAAGVRALADSHGASLYMTMLAAYACLLGRHAHQTRLTIGSPVAGRGVPELENLIGCFVNTLVMPVDLSGDPTFTELLLRVRETALTGFADADTPFERVVADLNLPRDVSRSPLFQALLAVQNYGTGGGDGLDGYEIRSWATRYDLELYISDTADGGLWGQFIHNTALFDAATVRRLVSHLTALLRGAVADPLTPVAALDLRDDDERAAQAAWNATAAPFDAGATLPGLFAAQVAATPAAPAVTFDGTTWSYAELHAYCDRVAAALRPVGAGPGTRIGVCAPRSLQLPGALLGVLRTGAAYVPLDPDYPVERLAFMAADADLRAVLVLDPPAGLAAAFATCPVIRLDHLDPAAPQPAAADMSTRTDFQRATADLLARTDRQAAADTSAHTNPQPATADTSARTDTQPATADPLAAAADMSARSAPRHIRNFNISAPPTATDTAYVIYTSGSTGRPKGVPNGHRGVVNRLTWMQERFRLTADDVVLQKTPAGFDVSVWEFFWPLIIGARLVLAQPGGHRDAAYLRTLIDREGVTVLHFVPSMLAAFLAEETTPGGAGLRAVVCSGEELPADLARRCLAALPAAELHNLYGPTEAAIDVSAWAVTAEALGDAHRVPIGAPVANTTLHVLDDRLRPQPVGVPGELHIGGVQVAEGYLRRPRLTAERFVPDPFGAPGTRLYRTGDLARWRPDGTLEFLGRIDGQVKLRGQRIELGEIEAVLREQPGVRDAAVVVREDHPGDQRLVAYVVGAAPDRAALKRLLPDAMVPAAFVELDALPLSANGKLDRRALPAPVRAAGGGTAPATPTEQVVADVWSAVLNVPAVGADDDFFDLGGHSLLATQVVARLRRTGAAVGVIDLFQNPTVRELAALIDRPGDGPRAVIRRLTPNRPKADISLVCVPFGGGSAVVYQPLADALPERYAVYSVAIPGHDVGVIEDRLDFDALIDRCVDEILATIEGPISLYGHCGVGSALAVALARRLEAAGRDLRTVYIGAMFPFAEPRGRLARTLSKVARMESLRGDRIYHNWLTSIGADLGGLDPAEARHIVRNLRRDSVDAERYYTGMYATGAERLRASFVTVVGTRDPATEFYEERFREWHFLSDDSAVVVLREAGHFFLKYRAAEIAEIIDTPMFGPSAPADGPDRTWYRHGVSHGREVATGPQPSLGRFAAVSAGQLASMFGSALTEFAIPVWIYLTTGSVAQFALFAVLGLVPGLITLPIAGALVDRHDRRRIVLAGDLAAGGVQAVLAALLWAGQLSVAALYPATVALSIALSFQRIAYTSAIPQLVPKRLLGHAAGIGQLGAGLAQLLAPLLGAGLLATIGLRGILTLDVATYLVAIVVVLAVRFPATMPWRRHETLRAEIAGGFRYVWGNRNFRRMLLWFAVLNVPLSAIFLMLSPLVLSFGTLRQVGQVSFVSALGVFLGGLVMAAWGGPQHRRMFGVLVATLGLAVCALVTGLRENLVLIGAGALGLALALTLLNGVYTTIIQVKVPQRLHGRVFSLNTLIAWSTMPIGFGVVAPFGAELFRPLLRDGGPLAGSLGPVFGTGPQRGLGLMFAVFAIAVAAVAAVGLRVLRRFDDEVPDALADDLVGLTVLDTPATDIQHALDAAARAATHRPS</sequence>
<dbReference type="RefSeq" id="WP_344508750.1">
    <property type="nucleotide sequence ID" value="NZ_BAAAQD010000020.1"/>
</dbReference>
<evidence type="ECO:0000259" key="11">
    <source>
        <dbReference type="PROSITE" id="PS50850"/>
    </source>
</evidence>
<feature type="transmembrane region" description="Helical" evidence="9">
    <location>
        <begin position="1623"/>
        <end position="1644"/>
    </location>
</feature>
<dbReference type="EMBL" id="BAAAQD010000020">
    <property type="protein sequence ID" value="GAA1548385.1"/>
    <property type="molecule type" value="Genomic_DNA"/>
</dbReference>